<evidence type="ECO:0000256" key="6">
    <source>
        <dbReference type="SAM" id="Phobius"/>
    </source>
</evidence>
<comment type="caution">
    <text evidence="8">The sequence shown here is derived from an EMBL/GenBank/DDBJ whole genome shotgun (WGS) entry which is preliminary data.</text>
</comment>
<keyword evidence="4 6" id="KW-1133">Transmembrane helix</keyword>
<keyword evidence="5 6" id="KW-0472">Membrane</keyword>
<keyword evidence="3 6" id="KW-0812">Transmembrane</keyword>
<feature type="transmembrane region" description="Helical" evidence="6">
    <location>
        <begin position="94"/>
        <end position="112"/>
    </location>
</feature>
<keyword evidence="9" id="KW-1185">Reference proteome</keyword>
<reference evidence="8 9" key="1">
    <citation type="submission" date="2020-12" db="EMBL/GenBank/DDBJ databases">
        <title>Comparative genome analysis of fungal antagonists Marinomonas ostreistagni 398 and M. spartinae 468.</title>
        <authorList>
            <person name="Fields J.L."/>
            <person name="Mavrodi O.V."/>
            <person name="Biber P.D."/>
            <person name="Indest K.J."/>
            <person name="Mavrodi D.V."/>
        </authorList>
    </citation>
    <scope>NUCLEOTIDE SEQUENCE [LARGE SCALE GENOMIC DNA]</scope>
    <source>
        <strain evidence="8 9">USM7</strain>
    </source>
</reference>
<dbReference type="InterPro" id="IPR011577">
    <property type="entry name" value="Cyt_b561_bac/Ni-Hgenase"/>
</dbReference>
<evidence type="ECO:0000259" key="7">
    <source>
        <dbReference type="Pfam" id="PF01292"/>
    </source>
</evidence>
<protein>
    <submittedName>
        <fullName evidence="8">Cytochrome b/b6 domain-containing protein</fullName>
    </submittedName>
</protein>
<evidence type="ECO:0000313" key="8">
    <source>
        <dbReference type="EMBL" id="MBJ7552115.1"/>
    </source>
</evidence>
<dbReference type="RefSeq" id="WP_199463698.1">
    <property type="nucleotide sequence ID" value="NZ_JAEMUH010000016.1"/>
</dbReference>
<dbReference type="EMBL" id="JAEMUH010000016">
    <property type="protein sequence ID" value="MBJ7552115.1"/>
    <property type="molecule type" value="Genomic_DNA"/>
</dbReference>
<name>A0ABS0ZEP2_9GAMM</name>
<organism evidence="8 9">
    <name type="scientific">Marinomonas ostreistagni</name>
    <dbReference type="NCBI Taxonomy" id="359209"/>
    <lineage>
        <taxon>Bacteria</taxon>
        <taxon>Pseudomonadati</taxon>
        <taxon>Pseudomonadota</taxon>
        <taxon>Gammaproteobacteria</taxon>
        <taxon>Oceanospirillales</taxon>
        <taxon>Oceanospirillaceae</taxon>
        <taxon>Marinomonas</taxon>
    </lineage>
</organism>
<evidence type="ECO:0000256" key="3">
    <source>
        <dbReference type="ARBA" id="ARBA00022692"/>
    </source>
</evidence>
<evidence type="ECO:0000256" key="2">
    <source>
        <dbReference type="ARBA" id="ARBA00022475"/>
    </source>
</evidence>
<gene>
    <name evidence="8" type="ORF">JHD44_15605</name>
</gene>
<evidence type="ECO:0000256" key="4">
    <source>
        <dbReference type="ARBA" id="ARBA00022989"/>
    </source>
</evidence>
<dbReference type="PANTHER" id="PTHR30485:SF2">
    <property type="entry name" value="BLL0597 PROTEIN"/>
    <property type="match status" value="1"/>
</dbReference>
<dbReference type="Proteomes" id="UP000598488">
    <property type="component" value="Unassembled WGS sequence"/>
</dbReference>
<comment type="subcellular location">
    <subcellularLocation>
        <location evidence="1">Cell membrane</location>
        <topology evidence="1">Multi-pass membrane protein</topology>
    </subcellularLocation>
</comment>
<keyword evidence="2" id="KW-1003">Cell membrane</keyword>
<dbReference type="SUPFAM" id="SSF81342">
    <property type="entry name" value="Transmembrane di-heme cytochromes"/>
    <property type="match status" value="1"/>
</dbReference>
<feature type="domain" description="Cytochrome b561 bacterial/Ni-hydrogenase" evidence="7">
    <location>
        <begin position="7"/>
        <end position="166"/>
    </location>
</feature>
<feature type="transmembrane region" description="Helical" evidence="6">
    <location>
        <begin position="132"/>
        <end position="153"/>
    </location>
</feature>
<dbReference type="InterPro" id="IPR051542">
    <property type="entry name" value="Hydrogenase_cytochrome"/>
</dbReference>
<dbReference type="Pfam" id="PF01292">
    <property type="entry name" value="Ni_hydr_CYTB"/>
    <property type="match status" value="1"/>
</dbReference>
<accession>A0ABS0ZEP2</accession>
<dbReference type="InterPro" id="IPR016174">
    <property type="entry name" value="Di-haem_cyt_TM"/>
</dbReference>
<feature type="transmembrane region" description="Helical" evidence="6">
    <location>
        <begin position="39"/>
        <end position="56"/>
    </location>
</feature>
<feature type="transmembrane region" description="Helical" evidence="6">
    <location>
        <begin position="9"/>
        <end position="27"/>
    </location>
</feature>
<evidence type="ECO:0000313" key="9">
    <source>
        <dbReference type="Proteomes" id="UP000598488"/>
    </source>
</evidence>
<evidence type="ECO:0000256" key="1">
    <source>
        <dbReference type="ARBA" id="ARBA00004651"/>
    </source>
</evidence>
<dbReference type="Gene3D" id="1.20.950.20">
    <property type="entry name" value="Transmembrane di-heme cytochromes, Chain C"/>
    <property type="match status" value="1"/>
</dbReference>
<evidence type="ECO:0000256" key="5">
    <source>
        <dbReference type="ARBA" id="ARBA00023136"/>
    </source>
</evidence>
<proteinExistence type="predicted"/>
<dbReference type="PANTHER" id="PTHR30485">
    <property type="entry name" value="NI/FE-HYDROGENASE 1 B-TYPE CYTOCHROME SUBUNIT"/>
    <property type="match status" value="1"/>
</dbReference>
<sequence length="171" mass="18953">MVNGIIWDPIIRVFHWTVAAAFLLNYFVLEEGADPHEFAGYYILCAVAVRIVWGFLGSSNARFINFLPTTLGVKQHLSALKKGKVLEEDGHNPVGALMIFALLIGLIATGLSGWSLDGIFWGEEWAEEFHEVAANTTFTLVIIHVSAVVLFSLKGPRNLIRQMVTGRVSKR</sequence>